<dbReference type="InterPro" id="IPR010987">
    <property type="entry name" value="Glutathione-S-Trfase_C-like"/>
</dbReference>
<proteinExistence type="predicted"/>
<dbReference type="EMBL" id="MKHE01000015">
    <property type="protein sequence ID" value="OWK07824.1"/>
    <property type="molecule type" value="Genomic_DNA"/>
</dbReference>
<protein>
    <recommendedName>
        <fullName evidence="1">GST C-terminal domain-containing protein</fullName>
    </recommendedName>
</protein>
<dbReference type="PANTHER" id="PTHR43986:SF1">
    <property type="entry name" value="ELONGATION FACTOR 1-GAMMA"/>
    <property type="match status" value="1"/>
</dbReference>
<dbReference type="GO" id="GO:0006414">
    <property type="term" value="P:translational elongation"/>
    <property type="evidence" value="ECO:0007669"/>
    <property type="project" value="TreeGrafter"/>
</dbReference>
<dbReference type="GO" id="GO:0005737">
    <property type="term" value="C:cytoplasm"/>
    <property type="evidence" value="ECO:0007669"/>
    <property type="project" value="TreeGrafter"/>
</dbReference>
<reference evidence="2 3" key="1">
    <citation type="journal article" date="2018" name="Mol. Genet. Genomics">
        <title>The red deer Cervus elaphus genome CerEla1.0: sequencing, annotating, genes, and chromosomes.</title>
        <authorList>
            <person name="Bana N.A."/>
            <person name="Nyiri A."/>
            <person name="Nagy J."/>
            <person name="Frank K."/>
            <person name="Nagy T."/>
            <person name="Steger V."/>
            <person name="Schiller M."/>
            <person name="Lakatos P."/>
            <person name="Sugar L."/>
            <person name="Horn P."/>
            <person name="Barta E."/>
            <person name="Orosz L."/>
        </authorList>
    </citation>
    <scope>NUCLEOTIDE SEQUENCE [LARGE SCALE GENOMIC DNA]</scope>
    <source>
        <strain evidence="2">Hungarian</strain>
    </source>
</reference>
<gene>
    <name evidence="2" type="ORF">Celaphus_00008777</name>
</gene>
<dbReference type="InterPro" id="IPR036282">
    <property type="entry name" value="Glutathione-S-Trfase_C_sf"/>
</dbReference>
<name>A0A212CPS1_CEREH</name>
<dbReference type="PROSITE" id="PS50405">
    <property type="entry name" value="GST_CTER"/>
    <property type="match status" value="1"/>
</dbReference>
<dbReference type="PANTHER" id="PTHR43986">
    <property type="entry name" value="ELONGATION FACTOR 1-GAMMA"/>
    <property type="match status" value="1"/>
</dbReference>
<dbReference type="InterPro" id="IPR004046">
    <property type="entry name" value="GST_C"/>
</dbReference>
<keyword evidence="3" id="KW-1185">Reference proteome</keyword>
<sequence>MHHKEATEEEEEGVRQILGLLDAPLKTQTFLVGRRVTPADITIVSSLLGLYSQILEPSFCQAFLNTNCWFLTHMNQPQF</sequence>
<dbReference type="SUPFAM" id="SSF47616">
    <property type="entry name" value="GST C-terminal domain-like"/>
    <property type="match status" value="1"/>
</dbReference>
<comment type="caution">
    <text evidence="2">The sequence shown here is derived from an EMBL/GenBank/DDBJ whole genome shotgun (WGS) entry which is preliminary data.</text>
</comment>
<evidence type="ECO:0000313" key="2">
    <source>
        <dbReference type="EMBL" id="OWK07824.1"/>
    </source>
</evidence>
<dbReference type="Gene3D" id="1.20.1050.10">
    <property type="match status" value="1"/>
</dbReference>
<dbReference type="GO" id="GO:0005634">
    <property type="term" value="C:nucleus"/>
    <property type="evidence" value="ECO:0007669"/>
    <property type="project" value="TreeGrafter"/>
</dbReference>
<evidence type="ECO:0000259" key="1">
    <source>
        <dbReference type="PROSITE" id="PS50405"/>
    </source>
</evidence>
<dbReference type="Pfam" id="PF00043">
    <property type="entry name" value="GST_C"/>
    <property type="match status" value="1"/>
</dbReference>
<dbReference type="InterPro" id="IPR050802">
    <property type="entry name" value="EF-GSTs"/>
</dbReference>
<dbReference type="OrthoDB" id="8122248at2759"/>
<accession>A0A212CPS1</accession>
<dbReference type="Proteomes" id="UP000242450">
    <property type="component" value="Chromosome 15"/>
</dbReference>
<evidence type="ECO:0000313" key="3">
    <source>
        <dbReference type="Proteomes" id="UP000242450"/>
    </source>
</evidence>
<feature type="domain" description="GST C-terminal" evidence="1">
    <location>
        <begin position="1"/>
        <end position="79"/>
    </location>
</feature>
<dbReference type="AlphaFoldDB" id="A0A212CPS1"/>
<organism evidence="2 3">
    <name type="scientific">Cervus elaphus hippelaphus</name>
    <name type="common">European red deer</name>
    <dbReference type="NCBI Taxonomy" id="46360"/>
    <lineage>
        <taxon>Eukaryota</taxon>
        <taxon>Metazoa</taxon>
        <taxon>Chordata</taxon>
        <taxon>Craniata</taxon>
        <taxon>Vertebrata</taxon>
        <taxon>Euteleostomi</taxon>
        <taxon>Mammalia</taxon>
        <taxon>Eutheria</taxon>
        <taxon>Laurasiatheria</taxon>
        <taxon>Artiodactyla</taxon>
        <taxon>Ruminantia</taxon>
        <taxon>Pecora</taxon>
        <taxon>Cervidae</taxon>
        <taxon>Cervinae</taxon>
        <taxon>Cervus</taxon>
    </lineage>
</organism>